<name>A0A1B6NXJ5_9ZZZZ</name>
<reference evidence="2" key="1">
    <citation type="submission" date="2013-11" db="EMBL/GenBank/DDBJ databases">
        <title>Microbial diversity, functional groups and degradation webs in Northern and Southern Mediterranean and Red Sea marine crude oil polluted sites.</title>
        <authorList>
            <person name="Daffonchio D."/>
            <person name="Mapelli F."/>
            <person name="Ferrer M."/>
            <person name="Richter M."/>
            <person name="Cherif A."/>
            <person name="Malkawi H.I."/>
            <person name="Yakimov M.M."/>
            <person name="Abdel-Fattah Y.R."/>
            <person name="Blaghen M."/>
            <person name="Golyshin P.N."/>
            <person name="Kalogerakis N."/>
            <person name="Boon N."/>
            <person name="Magagnini M."/>
            <person name="Fava F."/>
        </authorList>
    </citation>
    <scope>NUCLEOTIDE SEQUENCE</scope>
</reference>
<evidence type="ECO:0000256" key="1">
    <source>
        <dbReference type="SAM" id="MobiDB-lite"/>
    </source>
</evidence>
<protein>
    <submittedName>
        <fullName evidence="2">Uncharacterized protein</fullName>
    </submittedName>
</protein>
<feature type="region of interest" description="Disordered" evidence="1">
    <location>
        <begin position="1"/>
        <end position="26"/>
    </location>
</feature>
<gene>
    <name evidence="2" type="ORF">MGSAQ_000350</name>
</gene>
<sequence length="26" mass="3008">MTEQNEQPMDEFLDDPLAAQDDEVAR</sequence>
<organism evidence="2">
    <name type="scientific">marine sediment metagenome</name>
    <dbReference type="NCBI Taxonomy" id="412755"/>
    <lineage>
        <taxon>unclassified sequences</taxon>
        <taxon>metagenomes</taxon>
        <taxon>ecological metagenomes</taxon>
    </lineage>
</organism>
<dbReference type="EMBL" id="AYSL01000122">
    <property type="protein sequence ID" value="KTF08155.1"/>
    <property type="molecule type" value="Genomic_DNA"/>
</dbReference>
<dbReference type="AlphaFoldDB" id="A0A1B6NXJ5"/>
<proteinExistence type="predicted"/>
<feature type="non-terminal residue" evidence="2">
    <location>
        <position position="26"/>
    </location>
</feature>
<evidence type="ECO:0000313" key="2">
    <source>
        <dbReference type="EMBL" id="KTF08155.1"/>
    </source>
</evidence>
<accession>A0A1B6NXJ5</accession>
<comment type="caution">
    <text evidence="2">The sequence shown here is derived from an EMBL/GenBank/DDBJ whole genome shotgun (WGS) entry which is preliminary data.</text>
</comment>